<dbReference type="SUPFAM" id="SSF56219">
    <property type="entry name" value="DNase I-like"/>
    <property type="match status" value="1"/>
</dbReference>
<protein>
    <submittedName>
        <fullName evidence="1">Dnase i-like superfamily protein</fullName>
    </submittedName>
</protein>
<comment type="caution">
    <text evidence="1">The sequence shown here is derived from an EMBL/GenBank/DDBJ whole genome shotgun (WGS) entry which is preliminary data.</text>
</comment>
<dbReference type="PANTHER" id="PTHR33710:SF64">
    <property type="entry name" value="ENDONUCLEASE_EXONUCLEASE_PHOSPHATASE DOMAIN-CONTAINING PROTEIN"/>
    <property type="match status" value="1"/>
</dbReference>
<dbReference type="InterPro" id="IPR036691">
    <property type="entry name" value="Endo/exonu/phosph_ase_sf"/>
</dbReference>
<dbReference type="Proteomes" id="UP000554482">
    <property type="component" value="Unassembled WGS sequence"/>
</dbReference>
<gene>
    <name evidence="1" type="ORF">FRX31_017964</name>
</gene>
<accession>A0A7J6W503</accession>
<proteinExistence type="predicted"/>
<evidence type="ECO:0000313" key="2">
    <source>
        <dbReference type="Proteomes" id="UP000554482"/>
    </source>
</evidence>
<evidence type="ECO:0000313" key="1">
    <source>
        <dbReference type="EMBL" id="KAF5192449.1"/>
    </source>
</evidence>
<dbReference type="OrthoDB" id="1932741at2759"/>
<organism evidence="1 2">
    <name type="scientific">Thalictrum thalictroides</name>
    <name type="common">Rue-anemone</name>
    <name type="synonym">Anemone thalictroides</name>
    <dbReference type="NCBI Taxonomy" id="46969"/>
    <lineage>
        <taxon>Eukaryota</taxon>
        <taxon>Viridiplantae</taxon>
        <taxon>Streptophyta</taxon>
        <taxon>Embryophyta</taxon>
        <taxon>Tracheophyta</taxon>
        <taxon>Spermatophyta</taxon>
        <taxon>Magnoliopsida</taxon>
        <taxon>Ranunculales</taxon>
        <taxon>Ranunculaceae</taxon>
        <taxon>Thalictroideae</taxon>
        <taxon>Thalictrum</taxon>
    </lineage>
</organism>
<sequence>MLTVVYGRNGRPDRVKLWDDLSVISQSVTTPWTLMGDFNACKDTCENIGGNPLHPRETIDFNEFLVNNDLADLSSKGAFYTWSNKSRTNARTLTKIDRCLVNPLWLTQYKDSYVDFANPGVSDHCPILMRWNEHIKRHGSFKFFNHWVDNPSFLPLVEEVWNTRQIGNPMMRLTSKLRLLKSRLKTWSK</sequence>
<dbReference type="EMBL" id="JABWDY010021322">
    <property type="protein sequence ID" value="KAF5192449.1"/>
    <property type="molecule type" value="Genomic_DNA"/>
</dbReference>
<dbReference type="Gene3D" id="3.60.10.10">
    <property type="entry name" value="Endonuclease/exonuclease/phosphatase"/>
    <property type="match status" value="1"/>
</dbReference>
<feature type="non-terminal residue" evidence="1">
    <location>
        <position position="189"/>
    </location>
</feature>
<reference evidence="1 2" key="1">
    <citation type="submission" date="2020-06" db="EMBL/GenBank/DDBJ databases">
        <title>Transcriptomic and genomic resources for Thalictrum thalictroides and T. hernandezii: Facilitating candidate gene discovery in an emerging model plant lineage.</title>
        <authorList>
            <person name="Arias T."/>
            <person name="Riano-Pachon D.M."/>
            <person name="Di Stilio V.S."/>
        </authorList>
    </citation>
    <scope>NUCLEOTIDE SEQUENCE [LARGE SCALE GENOMIC DNA]</scope>
    <source>
        <strain evidence="2">cv. WT478/WT964</strain>
        <tissue evidence="1">Leaves</tissue>
    </source>
</reference>
<name>A0A7J6W503_THATH</name>
<dbReference type="AlphaFoldDB" id="A0A7J6W503"/>
<dbReference type="PANTHER" id="PTHR33710">
    <property type="entry name" value="BNAC02G09200D PROTEIN"/>
    <property type="match status" value="1"/>
</dbReference>
<keyword evidence="2" id="KW-1185">Reference proteome</keyword>